<dbReference type="EMBL" id="BK015143">
    <property type="protein sequence ID" value="DAD92772.1"/>
    <property type="molecule type" value="Genomic_DNA"/>
</dbReference>
<accession>A0A8S5NE90</accession>
<organism evidence="1">
    <name type="scientific">Siphoviridae sp. ctPZa1</name>
    <dbReference type="NCBI Taxonomy" id="2826323"/>
    <lineage>
        <taxon>Viruses</taxon>
        <taxon>Duplodnaviria</taxon>
        <taxon>Heunggongvirae</taxon>
        <taxon>Uroviricota</taxon>
        <taxon>Caudoviricetes</taxon>
    </lineage>
</organism>
<name>A0A8S5NE90_9CAUD</name>
<sequence>MKRLFGIRHRLDGQLVNLVHYAMQMDDVRKNDSKD</sequence>
<proteinExistence type="predicted"/>
<reference evidence="1" key="1">
    <citation type="journal article" date="2021" name="Proc. Natl. Acad. Sci. U.S.A.">
        <title>A Catalog of Tens of Thousands of Viruses from Human Metagenomes Reveals Hidden Associations with Chronic Diseases.</title>
        <authorList>
            <person name="Tisza M.J."/>
            <person name="Buck C.B."/>
        </authorList>
    </citation>
    <scope>NUCLEOTIDE SEQUENCE</scope>
    <source>
        <strain evidence="1">CtPZa1</strain>
    </source>
</reference>
<protein>
    <submittedName>
        <fullName evidence="1">Uncharacterized protein</fullName>
    </submittedName>
</protein>
<evidence type="ECO:0000313" key="1">
    <source>
        <dbReference type="EMBL" id="DAD92772.1"/>
    </source>
</evidence>